<dbReference type="Gene3D" id="3.30.70.100">
    <property type="match status" value="1"/>
</dbReference>
<reference evidence="3 4" key="1">
    <citation type="submission" date="2015-11" db="EMBL/GenBank/DDBJ databases">
        <title>Genomic analysis of 38 Legionella species identifies large and diverse effector repertoires.</title>
        <authorList>
            <person name="Burstein D."/>
            <person name="Amaro F."/>
            <person name="Zusman T."/>
            <person name="Lifshitz Z."/>
            <person name="Cohen O."/>
            <person name="Gilbert J.A."/>
            <person name="Pupko T."/>
            <person name="Shuman H.A."/>
            <person name="Segal G."/>
        </authorList>
    </citation>
    <scope>NUCLEOTIDE SEQUENCE [LARGE SCALE GENOMIC DNA]</scope>
    <source>
        <strain evidence="3 4">ATCC 49505</strain>
    </source>
</reference>
<dbReference type="EMBL" id="LNYK01000016">
    <property type="protein sequence ID" value="KTD21371.1"/>
    <property type="molecule type" value="Genomic_DNA"/>
</dbReference>
<dbReference type="SUPFAM" id="SSF52821">
    <property type="entry name" value="Rhodanese/Cell cycle control phosphatase"/>
    <property type="match status" value="1"/>
</dbReference>
<dbReference type="CDD" id="cd01518">
    <property type="entry name" value="RHOD_YceA"/>
    <property type="match status" value="1"/>
</dbReference>
<comment type="caution">
    <text evidence="3">The sequence shown here is derived from an EMBL/GenBank/DDBJ whole genome shotgun (WGS) entry which is preliminary data.</text>
</comment>
<comment type="function">
    <text evidence="1">Catalyzes oxygen-dependent 5-hydroxyuridine (ho5U) modification at position 34 in tRNAs.</text>
</comment>
<dbReference type="InterPro" id="IPR001763">
    <property type="entry name" value="Rhodanese-like_dom"/>
</dbReference>
<dbReference type="EC" id="1.14.-.-" evidence="1"/>
<dbReference type="STRING" id="45068.Llon_1469"/>
<gene>
    <name evidence="1" type="primary">trhO</name>
    <name evidence="3" type="ORF">Llon_1469</name>
</gene>
<dbReference type="Pfam" id="PF17773">
    <property type="entry name" value="UPF0176_N"/>
    <property type="match status" value="1"/>
</dbReference>
<dbReference type="OrthoDB" id="9778326at2"/>
<evidence type="ECO:0000313" key="3">
    <source>
        <dbReference type="EMBL" id="KTD21371.1"/>
    </source>
</evidence>
<dbReference type="AlphaFoldDB" id="A0A0W0VMJ0"/>
<keyword evidence="3" id="KW-0808">Transferase</keyword>
<organism evidence="3 4">
    <name type="scientific">Legionella londiniensis</name>
    <dbReference type="NCBI Taxonomy" id="45068"/>
    <lineage>
        <taxon>Bacteria</taxon>
        <taxon>Pseudomonadati</taxon>
        <taxon>Pseudomonadota</taxon>
        <taxon>Gammaproteobacteria</taxon>
        <taxon>Legionellales</taxon>
        <taxon>Legionellaceae</taxon>
        <taxon>Legionella</taxon>
    </lineage>
</organism>
<keyword evidence="4" id="KW-1185">Reference proteome</keyword>
<dbReference type="InterPro" id="IPR036873">
    <property type="entry name" value="Rhodanese-like_dom_sf"/>
</dbReference>
<dbReference type="PATRIC" id="fig|45068.5.peg.1592"/>
<dbReference type="Gene3D" id="3.40.250.10">
    <property type="entry name" value="Rhodanese-like domain"/>
    <property type="match status" value="1"/>
</dbReference>
<proteinExistence type="inferred from homology"/>
<protein>
    <recommendedName>
        <fullName evidence="1">tRNA uridine(34) hydroxylase</fullName>
        <ecNumber evidence="1">1.14.-.-</ecNumber>
    </recommendedName>
    <alternativeName>
        <fullName evidence="1">tRNA hydroxylation protein O</fullName>
    </alternativeName>
</protein>
<evidence type="ECO:0000313" key="4">
    <source>
        <dbReference type="Proteomes" id="UP000054997"/>
    </source>
</evidence>
<dbReference type="Proteomes" id="UP000054997">
    <property type="component" value="Unassembled WGS sequence"/>
</dbReference>
<feature type="domain" description="Rhodanese" evidence="2">
    <location>
        <begin position="123"/>
        <end position="217"/>
    </location>
</feature>
<sequence>MKNYVIASFYKFVHLPDFQALKTPLLEAMNNNHLLGTIILAEEGINGSVAGLPSDMENFYSFLREDLRFNDLWFKETFDDFVPFAKAKIKFRKEIVTMGVEGVNPLESSGTYVSPEEWNDLISDPQVMLIDTRNGYEIQLGTFKNAINPQTDNFRDFPKYVEKHLMDKKDKKIAMCCTGGIRCEKSTAYLKKLGFKEVYHLKGGILNYLDTIPEEQSLWEGTCFVFDDRIAVYK</sequence>
<keyword evidence="1" id="KW-0560">Oxidoreductase</keyword>
<dbReference type="GO" id="GO:0016740">
    <property type="term" value="F:transferase activity"/>
    <property type="evidence" value="ECO:0007669"/>
    <property type="project" value="UniProtKB-KW"/>
</dbReference>
<dbReference type="PANTHER" id="PTHR43268:SF3">
    <property type="entry name" value="RHODANESE-LIKE DOMAIN-CONTAINING PROTEIN 7-RELATED"/>
    <property type="match status" value="1"/>
</dbReference>
<name>A0A0W0VMJ0_9GAMM</name>
<dbReference type="NCBIfam" id="NF001136">
    <property type="entry name" value="PRK00142.1-4"/>
    <property type="match status" value="1"/>
</dbReference>
<dbReference type="RefSeq" id="WP_065238292.1">
    <property type="nucleotide sequence ID" value="NZ_CAAAHZ010000008.1"/>
</dbReference>
<comment type="similarity">
    <text evidence="1">Belongs to the TrhO family.</text>
</comment>
<dbReference type="GO" id="GO:0006400">
    <property type="term" value="P:tRNA modification"/>
    <property type="evidence" value="ECO:0007669"/>
    <property type="project" value="UniProtKB-UniRule"/>
</dbReference>
<accession>A0A0W0VMJ0</accession>
<dbReference type="InterPro" id="IPR020936">
    <property type="entry name" value="TrhO"/>
</dbReference>
<evidence type="ECO:0000256" key="1">
    <source>
        <dbReference type="HAMAP-Rule" id="MF_00469"/>
    </source>
</evidence>
<dbReference type="Pfam" id="PF00581">
    <property type="entry name" value="Rhodanese"/>
    <property type="match status" value="1"/>
</dbReference>
<dbReference type="SMART" id="SM00450">
    <property type="entry name" value="RHOD"/>
    <property type="match status" value="1"/>
</dbReference>
<dbReference type="HAMAP" id="MF_00469">
    <property type="entry name" value="TrhO"/>
    <property type="match status" value="1"/>
</dbReference>
<dbReference type="InterPro" id="IPR040503">
    <property type="entry name" value="TRHO_N"/>
</dbReference>
<dbReference type="GO" id="GO:0016705">
    <property type="term" value="F:oxidoreductase activity, acting on paired donors, with incorporation or reduction of molecular oxygen"/>
    <property type="evidence" value="ECO:0007669"/>
    <property type="project" value="UniProtKB-UniRule"/>
</dbReference>
<dbReference type="PROSITE" id="PS50206">
    <property type="entry name" value="RHODANESE_3"/>
    <property type="match status" value="1"/>
</dbReference>
<keyword evidence="1" id="KW-0819">tRNA processing</keyword>
<comment type="catalytic activity">
    <reaction evidence="1">
        <text>uridine(34) in tRNA + AH2 + O2 = 5-hydroxyuridine(34) in tRNA + A + H2O</text>
        <dbReference type="Rhea" id="RHEA:64224"/>
        <dbReference type="Rhea" id="RHEA-COMP:11727"/>
        <dbReference type="Rhea" id="RHEA-COMP:13381"/>
        <dbReference type="ChEBI" id="CHEBI:13193"/>
        <dbReference type="ChEBI" id="CHEBI:15377"/>
        <dbReference type="ChEBI" id="CHEBI:15379"/>
        <dbReference type="ChEBI" id="CHEBI:17499"/>
        <dbReference type="ChEBI" id="CHEBI:65315"/>
        <dbReference type="ChEBI" id="CHEBI:136877"/>
    </reaction>
</comment>
<dbReference type="PANTHER" id="PTHR43268">
    <property type="entry name" value="THIOSULFATE SULFURTRANSFERASE/RHODANESE-LIKE DOMAIN-CONTAINING PROTEIN 2"/>
    <property type="match status" value="1"/>
</dbReference>
<evidence type="ECO:0000259" key="2">
    <source>
        <dbReference type="PROSITE" id="PS50206"/>
    </source>
</evidence>